<accession>A0A1Y0I7M4</accession>
<dbReference type="KEGG" id="ome:OLMES_2390"/>
<dbReference type="EMBL" id="CP021425">
    <property type="protein sequence ID" value="ARU56451.1"/>
    <property type="molecule type" value="Genomic_DNA"/>
</dbReference>
<dbReference type="Proteomes" id="UP000196027">
    <property type="component" value="Chromosome"/>
</dbReference>
<dbReference type="AlphaFoldDB" id="A0A1Y0I7M4"/>
<evidence type="ECO:0000313" key="2">
    <source>
        <dbReference type="Proteomes" id="UP000196027"/>
    </source>
</evidence>
<evidence type="ECO:0000313" key="1">
    <source>
        <dbReference type="EMBL" id="ARU56451.1"/>
    </source>
</evidence>
<dbReference type="OrthoDB" id="7428016at2"/>
<gene>
    <name evidence="1" type="ORF">OLMES_2390</name>
</gene>
<protein>
    <submittedName>
        <fullName evidence="1">Uncharacterized protein</fullName>
    </submittedName>
</protein>
<name>A0A1Y0I7M4_9GAMM</name>
<sequence>MKAIIETTLPVSAKVVWSQVKLSRTLQYICSGLLRFGEAQQFPKCWEPGQILTTRLYLFEFIPLWKHQLRFCAVDDINLQLVTEEGGGLVKVWNHTIEVQTCNLKDCQIRSEHCHYRDIVEIQAGMLTPLIYGFAHLLYRYRQKRWQNWVKKN</sequence>
<proteinExistence type="predicted"/>
<dbReference type="RefSeq" id="WP_087461433.1">
    <property type="nucleotide sequence ID" value="NZ_CP021425.1"/>
</dbReference>
<organism evidence="1 2">
    <name type="scientific">Oleiphilus messinensis</name>
    <dbReference type="NCBI Taxonomy" id="141451"/>
    <lineage>
        <taxon>Bacteria</taxon>
        <taxon>Pseudomonadati</taxon>
        <taxon>Pseudomonadota</taxon>
        <taxon>Gammaproteobacteria</taxon>
        <taxon>Oceanospirillales</taxon>
        <taxon>Oleiphilaceae</taxon>
        <taxon>Oleiphilus</taxon>
    </lineage>
</organism>
<reference evidence="1 2" key="1">
    <citation type="submission" date="2017-05" db="EMBL/GenBank/DDBJ databases">
        <title>Genomic insights into alkan degradation activity of Oleiphilus messinensis.</title>
        <authorList>
            <person name="Kozyavkin S.A."/>
            <person name="Slesarev A.I."/>
            <person name="Golyshin P.N."/>
            <person name="Korzhenkov A."/>
            <person name="Golyshina O.N."/>
            <person name="Toshchakov S.V."/>
        </authorList>
    </citation>
    <scope>NUCLEOTIDE SEQUENCE [LARGE SCALE GENOMIC DNA]</scope>
    <source>
        <strain evidence="1 2">ME102</strain>
    </source>
</reference>
<keyword evidence="2" id="KW-1185">Reference proteome</keyword>